<keyword evidence="3 7" id="KW-0132">Cell division</keyword>
<dbReference type="AlphaFoldDB" id="A0A4Q5IWD2"/>
<dbReference type="InterPro" id="IPR038658">
    <property type="entry name" value="SsgB_sf"/>
</dbReference>
<evidence type="ECO:0000256" key="1">
    <source>
        <dbReference type="ARBA" id="ARBA00004431"/>
    </source>
</evidence>
<evidence type="ECO:0000256" key="4">
    <source>
        <dbReference type="ARBA" id="ARBA00022969"/>
    </source>
</evidence>
<dbReference type="Proteomes" id="UP000291189">
    <property type="component" value="Unassembled WGS sequence"/>
</dbReference>
<gene>
    <name evidence="7" type="ORF">ETU37_17510</name>
</gene>
<dbReference type="Pfam" id="PF04686">
    <property type="entry name" value="SsgA"/>
    <property type="match status" value="1"/>
</dbReference>
<evidence type="ECO:0000256" key="3">
    <source>
        <dbReference type="ARBA" id="ARBA00022618"/>
    </source>
</evidence>
<keyword evidence="4" id="KW-0749">Sporulation</keyword>
<dbReference type="GO" id="GO:0000917">
    <property type="term" value="P:division septum assembly"/>
    <property type="evidence" value="ECO:0007669"/>
    <property type="project" value="UniProtKB-KW"/>
</dbReference>
<evidence type="ECO:0000256" key="6">
    <source>
        <dbReference type="ARBA" id="ARBA00023306"/>
    </source>
</evidence>
<keyword evidence="8" id="KW-1185">Reference proteome</keyword>
<dbReference type="EMBL" id="SDPU01000032">
    <property type="protein sequence ID" value="RYU10354.1"/>
    <property type="molecule type" value="Genomic_DNA"/>
</dbReference>
<dbReference type="Gene3D" id="2.30.31.20">
    <property type="entry name" value="Sporulation-specific cell division protein SsgB"/>
    <property type="match status" value="1"/>
</dbReference>
<keyword evidence="6" id="KW-0131">Cell cycle</keyword>
<keyword evidence="5" id="KW-0717">Septation</keyword>
<evidence type="ECO:0000256" key="2">
    <source>
        <dbReference type="ARBA" id="ARBA00009323"/>
    </source>
</evidence>
<organism evidence="7 8">
    <name type="scientific">Nocardioides iriomotensis</name>
    <dbReference type="NCBI Taxonomy" id="715784"/>
    <lineage>
        <taxon>Bacteria</taxon>
        <taxon>Bacillati</taxon>
        <taxon>Actinomycetota</taxon>
        <taxon>Actinomycetes</taxon>
        <taxon>Propionibacteriales</taxon>
        <taxon>Nocardioidaceae</taxon>
        <taxon>Nocardioides</taxon>
    </lineage>
</organism>
<dbReference type="GO" id="GO:0030435">
    <property type="term" value="P:sporulation resulting in formation of a cellular spore"/>
    <property type="evidence" value="ECO:0007669"/>
    <property type="project" value="UniProtKB-KW"/>
</dbReference>
<comment type="similarity">
    <text evidence="2">Belongs to the SsgA family.</text>
</comment>
<dbReference type="InterPro" id="IPR006776">
    <property type="entry name" value="SsgB"/>
</dbReference>
<sequence>MERLGFPDGERRWIAVSLSYDPADPWAVALDLYVGPAAVRWTFGRELLVGGLHEPVGEGDVMVSPSLDDAGRAVVVIELRSPDGSLVGMLPAREVGAFVRGVLDTVPAGAETAHLDVDALVDLMLHPDGQHGRS</sequence>
<evidence type="ECO:0000313" key="8">
    <source>
        <dbReference type="Proteomes" id="UP000291189"/>
    </source>
</evidence>
<name>A0A4Q5IWD2_9ACTN</name>
<comment type="subcellular location">
    <subcellularLocation>
        <location evidence="1">Cell septum</location>
    </subcellularLocation>
</comment>
<protein>
    <submittedName>
        <fullName evidence="7">SsgA family sporulation/cell division regulator</fullName>
    </submittedName>
</protein>
<evidence type="ECO:0000313" key="7">
    <source>
        <dbReference type="EMBL" id="RYU10354.1"/>
    </source>
</evidence>
<reference evidence="7 8" key="1">
    <citation type="submission" date="2019-01" db="EMBL/GenBank/DDBJ databases">
        <title>Nocardioides guangzhouensis sp. nov., an actinobacterium isolated from soil.</title>
        <authorList>
            <person name="Fu Y."/>
            <person name="Cai Y."/>
            <person name="Lin Z."/>
            <person name="Chen P."/>
        </authorList>
    </citation>
    <scope>NUCLEOTIDE SEQUENCE [LARGE SCALE GENOMIC DNA]</scope>
    <source>
        <strain evidence="7 8">NBRC 105384</strain>
    </source>
</reference>
<evidence type="ECO:0000256" key="5">
    <source>
        <dbReference type="ARBA" id="ARBA00023210"/>
    </source>
</evidence>
<proteinExistence type="inferred from homology"/>
<dbReference type="OrthoDB" id="3853096at2"/>
<comment type="caution">
    <text evidence="7">The sequence shown here is derived from an EMBL/GenBank/DDBJ whole genome shotgun (WGS) entry which is preliminary data.</text>
</comment>
<accession>A0A4Q5IWD2</accession>
<dbReference type="GO" id="GO:0030428">
    <property type="term" value="C:cell septum"/>
    <property type="evidence" value="ECO:0007669"/>
    <property type="project" value="UniProtKB-SubCell"/>
</dbReference>